<evidence type="ECO:0000313" key="3">
    <source>
        <dbReference type="Proteomes" id="UP000886653"/>
    </source>
</evidence>
<sequence>MYLAGGNIKLWLFSFLWLGWRSPDSEEQSLRGKNIVKEACDHKINDRASQLNKYPNFLQLQIMFCQANLNPLASPAYQNPSTLYARMVTAPWINTHTQNPKR</sequence>
<name>A0A9P6NPF4_9BASI</name>
<feature type="signal peptide" evidence="1">
    <location>
        <begin position="1"/>
        <end position="27"/>
    </location>
</feature>
<keyword evidence="3" id="KW-1185">Reference proteome</keyword>
<dbReference type="Proteomes" id="UP000886653">
    <property type="component" value="Unassembled WGS sequence"/>
</dbReference>
<comment type="caution">
    <text evidence="2">The sequence shown here is derived from an EMBL/GenBank/DDBJ whole genome shotgun (WGS) entry which is preliminary data.</text>
</comment>
<dbReference type="EMBL" id="MU167244">
    <property type="protein sequence ID" value="KAG0147798.1"/>
    <property type="molecule type" value="Genomic_DNA"/>
</dbReference>
<feature type="chain" id="PRO_5040368430" description="Secreted protein" evidence="1">
    <location>
        <begin position="28"/>
        <end position="102"/>
    </location>
</feature>
<protein>
    <recommendedName>
        <fullName evidence="4">Secreted protein</fullName>
    </recommendedName>
</protein>
<accession>A0A9P6NPF4</accession>
<proteinExistence type="predicted"/>
<gene>
    <name evidence="2" type="ORF">CROQUDRAFT_655819</name>
</gene>
<keyword evidence="1" id="KW-0732">Signal</keyword>
<evidence type="ECO:0000313" key="2">
    <source>
        <dbReference type="EMBL" id="KAG0147798.1"/>
    </source>
</evidence>
<evidence type="ECO:0000256" key="1">
    <source>
        <dbReference type="SAM" id="SignalP"/>
    </source>
</evidence>
<organism evidence="2 3">
    <name type="scientific">Cronartium quercuum f. sp. fusiforme G11</name>
    <dbReference type="NCBI Taxonomy" id="708437"/>
    <lineage>
        <taxon>Eukaryota</taxon>
        <taxon>Fungi</taxon>
        <taxon>Dikarya</taxon>
        <taxon>Basidiomycota</taxon>
        <taxon>Pucciniomycotina</taxon>
        <taxon>Pucciniomycetes</taxon>
        <taxon>Pucciniales</taxon>
        <taxon>Coleosporiaceae</taxon>
        <taxon>Cronartium</taxon>
    </lineage>
</organism>
<reference evidence="2" key="1">
    <citation type="submission" date="2013-11" db="EMBL/GenBank/DDBJ databases">
        <title>Genome sequence of the fusiform rust pathogen reveals effectors for host alternation and coevolution with pine.</title>
        <authorList>
            <consortium name="DOE Joint Genome Institute"/>
            <person name="Smith K."/>
            <person name="Pendleton A."/>
            <person name="Kubisiak T."/>
            <person name="Anderson C."/>
            <person name="Salamov A."/>
            <person name="Aerts A."/>
            <person name="Riley R."/>
            <person name="Clum A."/>
            <person name="Lindquist E."/>
            <person name="Ence D."/>
            <person name="Campbell M."/>
            <person name="Kronenberg Z."/>
            <person name="Feau N."/>
            <person name="Dhillon B."/>
            <person name="Hamelin R."/>
            <person name="Burleigh J."/>
            <person name="Smith J."/>
            <person name="Yandell M."/>
            <person name="Nelson C."/>
            <person name="Grigoriev I."/>
            <person name="Davis J."/>
        </authorList>
    </citation>
    <scope>NUCLEOTIDE SEQUENCE</scope>
    <source>
        <strain evidence="2">G11</strain>
    </source>
</reference>
<evidence type="ECO:0008006" key="4">
    <source>
        <dbReference type="Google" id="ProtNLM"/>
    </source>
</evidence>
<dbReference type="AlphaFoldDB" id="A0A9P6NPF4"/>